<feature type="transmembrane region" description="Helical" evidence="1">
    <location>
        <begin position="308"/>
        <end position="328"/>
    </location>
</feature>
<keyword evidence="4" id="KW-1185">Reference proteome</keyword>
<feature type="transmembrane region" description="Helical" evidence="1">
    <location>
        <begin position="144"/>
        <end position="177"/>
    </location>
</feature>
<feature type="transmembrane region" description="Helical" evidence="1">
    <location>
        <begin position="189"/>
        <end position="217"/>
    </location>
</feature>
<feature type="transmembrane region" description="Helical" evidence="1">
    <location>
        <begin position="238"/>
        <end position="260"/>
    </location>
</feature>
<gene>
    <name evidence="3" type="ORF">HALOF300_02831</name>
</gene>
<comment type="caution">
    <text evidence="3">The sequence shown here is derived from an EMBL/GenBank/DDBJ whole genome shotgun (WGS) entry which is preliminary data.</text>
</comment>
<protein>
    <submittedName>
        <fullName evidence="3">Bacterial membrane protein YfhO</fullName>
    </submittedName>
</protein>
<keyword evidence="1" id="KW-0472">Membrane</keyword>
<dbReference type="PANTHER" id="PTHR38454:SF1">
    <property type="entry name" value="INTEGRAL MEMBRANE PROTEIN"/>
    <property type="match status" value="1"/>
</dbReference>
<proteinExistence type="predicted"/>
<feature type="transmembrane region" description="Helical" evidence="1">
    <location>
        <begin position="114"/>
        <end position="132"/>
    </location>
</feature>
<evidence type="ECO:0000256" key="1">
    <source>
        <dbReference type="SAM" id="Phobius"/>
    </source>
</evidence>
<organism evidence="3 4">
    <name type="scientific">Occultella aeris</name>
    <dbReference type="NCBI Taxonomy" id="2761496"/>
    <lineage>
        <taxon>Bacteria</taxon>
        <taxon>Bacillati</taxon>
        <taxon>Actinomycetota</taxon>
        <taxon>Actinomycetes</taxon>
        <taxon>Micrococcales</taxon>
        <taxon>Ruaniaceae</taxon>
        <taxon>Occultella</taxon>
    </lineage>
</organism>
<feature type="transmembrane region" description="Helical" evidence="1">
    <location>
        <begin position="468"/>
        <end position="490"/>
    </location>
</feature>
<dbReference type="InterPro" id="IPR018580">
    <property type="entry name" value="Uncharacterised_YfhO"/>
</dbReference>
<dbReference type="AlphaFoldDB" id="A0A7M4DL16"/>
<evidence type="ECO:0000313" key="4">
    <source>
        <dbReference type="Proteomes" id="UP000419743"/>
    </source>
</evidence>
<feature type="transmembrane region" description="Helical" evidence="1">
    <location>
        <begin position="335"/>
        <end position="355"/>
    </location>
</feature>
<feature type="transmembrane region" description="Helical" evidence="1">
    <location>
        <begin position="375"/>
        <end position="394"/>
    </location>
</feature>
<feature type="transmembrane region" description="Helical" evidence="1">
    <location>
        <begin position="443"/>
        <end position="461"/>
    </location>
</feature>
<feature type="domain" description="DUF7657" evidence="2">
    <location>
        <begin position="99"/>
        <end position="387"/>
    </location>
</feature>
<feature type="transmembrane region" description="Helical" evidence="1">
    <location>
        <begin position="406"/>
        <end position="428"/>
    </location>
</feature>
<evidence type="ECO:0000313" key="3">
    <source>
        <dbReference type="EMBL" id="VZO37906.1"/>
    </source>
</evidence>
<keyword evidence="1" id="KW-1133">Transmembrane helix</keyword>
<feature type="transmembrane region" description="Helical" evidence="1">
    <location>
        <begin position="873"/>
        <end position="892"/>
    </location>
</feature>
<evidence type="ECO:0000259" key="2">
    <source>
        <dbReference type="Pfam" id="PF24677"/>
    </source>
</evidence>
<keyword evidence="1" id="KW-0812">Transmembrane</keyword>
<dbReference type="Pfam" id="PF24677">
    <property type="entry name" value="DUF7657"/>
    <property type="match status" value="1"/>
</dbReference>
<sequence>MLGALGLAFVALRLGPSLLGLNVFTGLDLFELFRPWSELPGSDEASSTSVYVSDQLDYFLPAMHEVHVRLLQGDLAMWTSANVGGFPLLGTINYGMISPGRWVFFILPTWLAPAWSKLLEMAFAATFTFLLVRRLGMSKLGAGLAAFIYPMTGFIIAWTNWPQTAVATIIPMLFWSIERFSQERRVRDAVPVAIATALLLFGGFPAVAAQTLYLAGIYALVRTLVRHRRSVRPILRDLAILAGAVVVGVGVTAFQLLPFADQLLGETDLSYREDGFFGVNSRHFMLTTIFPESFSGNYLWSGLSPMDVNSYLGGMVVILAALGVVRTIRGGIPRSVGLFCLGAIVLVVGLIWFQGPWSDWMNNLPFLSGNPIGRMRSQLGLPVALLAAAGIDHLRSDSQDQTRAFTLPTVVTVAAVTLLAGAGAALLVSGRILDISQYAWRDALVAVVPMLALGVLVLIGLRRSWPRWIALALVVVTVPLQAVPATAFYWPTGERDAFFRTSAGIEYLQEHLGHDRIATLGHPIRPNTNQYFGLRTLNGHAFVPEDMAAVLTAIDERAFIGPTYSVLSSAVTQFGIQPGLDRFGVRYLVADAESSYPGPIPAPLAGVEDAVSESSEPVLLEPGQSYEAQIAPGELRGLHIPMTVNEAATVSVELVDADGTIARNEVDVRATTDQVKVPVALTPIDGGAFPDTGDPLTVRVTVDAPVTAALEPDGDLQVLAVRPPVPSDGLELVFAGEGLIIWERPTALPRIRWTSDAIVIPDPAERLDAMANDPAPGGTVILSDAPETPLTGTGSTTELTVVEDSGDTIRVDVTATEPGLVVISDNVENFVATVDGDPVEILSADYAGGAVEVPAGAHQVELTYAPESGARGAAISLVCLVLLAGIGIAPLLRRRIRARGEGRR</sequence>
<dbReference type="Proteomes" id="UP000419743">
    <property type="component" value="Unassembled WGS sequence"/>
</dbReference>
<reference evidence="3 4" key="1">
    <citation type="submission" date="2019-11" db="EMBL/GenBank/DDBJ databases">
        <authorList>
            <person name="Criscuolo A."/>
        </authorList>
    </citation>
    <scope>NUCLEOTIDE SEQUENCE [LARGE SCALE GENOMIC DNA]</scope>
    <source>
        <strain evidence="3">CIP111667</strain>
    </source>
</reference>
<dbReference type="InterPro" id="IPR056074">
    <property type="entry name" value="DUF7657"/>
</dbReference>
<dbReference type="PANTHER" id="PTHR38454">
    <property type="entry name" value="INTEGRAL MEMBRANE PROTEIN-RELATED"/>
    <property type="match status" value="1"/>
</dbReference>
<name>A0A7M4DL16_9MICO</name>
<dbReference type="EMBL" id="CACRYJ010000042">
    <property type="protein sequence ID" value="VZO37906.1"/>
    <property type="molecule type" value="Genomic_DNA"/>
</dbReference>
<accession>A0A7M4DL16</accession>